<dbReference type="SUPFAM" id="SSF51735">
    <property type="entry name" value="NAD(P)-binding Rossmann-fold domains"/>
    <property type="match status" value="1"/>
</dbReference>
<protein>
    <submittedName>
        <fullName evidence="2">Short chain dehydrogenase</fullName>
    </submittedName>
</protein>
<dbReference type="InterPro" id="IPR002347">
    <property type="entry name" value="SDR_fam"/>
</dbReference>
<reference evidence="2" key="1">
    <citation type="submission" date="2020-06" db="EMBL/GenBank/DDBJ databases">
        <authorList>
            <consortium name="Plant Systems Biology data submission"/>
        </authorList>
    </citation>
    <scope>NUCLEOTIDE SEQUENCE</scope>
    <source>
        <strain evidence="2">D6</strain>
    </source>
</reference>
<dbReference type="GO" id="GO:0016491">
    <property type="term" value="F:oxidoreductase activity"/>
    <property type="evidence" value="ECO:0007669"/>
    <property type="project" value="UniProtKB-KW"/>
</dbReference>
<dbReference type="OrthoDB" id="2898509at2759"/>
<evidence type="ECO:0000313" key="2">
    <source>
        <dbReference type="EMBL" id="CAB9520687.1"/>
    </source>
</evidence>
<dbReference type="InterPro" id="IPR036291">
    <property type="entry name" value="NAD(P)-bd_dom_sf"/>
</dbReference>
<organism evidence="2 3">
    <name type="scientific">Seminavis robusta</name>
    <dbReference type="NCBI Taxonomy" id="568900"/>
    <lineage>
        <taxon>Eukaryota</taxon>
        <taxon>Sar</taxon>
        <taxon>Stramenopiles</taxon>
        <taxon>Ochrophyta</taxon>
        <taxon>Bacillariophyta</taxon>
        <taxon>Bacillariophyceae</taxon>
        <taxon>Bacillariophycidae</taxon>
        <taxon>Naviculales</taxon>
        <taxon>Naviculaceae</taxon>
        <taxon>Seminavis</taxon>
    </lineage>
</organism>
<accession>A0A9N8EFN9</accession>
<comment type="caution">
    <text evidence="2">The sequence shown here is derived from an EMBL/GenBank/DDBJ whole genome shotgun (WGS) entry which is preliminary data.</text>
</comment>
<proteinExistence type="predicted"/>
<dbReference type="PANTHER" id="PTHR47534">
    <property type="entry name" value="YALI0E05731P"/>
    <property type="match status" value="1"/>
</dbReference>
<evidence type="ECO:0000313" key="3">
    <source>
        <dbReference type="Proteomes" id="UP001153069"/>
    </source>
</evidence>
<dbReference type="PANTHER" id="PTHR47534:SF3">
    <property type="entry name" value="ALCOHOL DEHYDROGENASE-LIKE C-TERMINAL DOMAIN-CONTAINING PROTEIN"/>
    <property type="match status" value="1"/>
</dbReference>
<dbReference type="AlphaFoldDB" id="A0A9N8EFN9"/>
<dbReference type="EMBL" id="CAICTM010001123">
    <property type="protein sequence ID" value="CAB9520687.1"/>
    <property type="molecule type" value="Genomic_DNA"/>
</dbReference>
<dbReference type="Proteomes" id="UP001153069">
    <property type="component" value="Unassembled WGS sequence"/>
</dbReference>
<dbReference type="Pfam" id="PF00106">
    <property type="entry name" value="adh_short"/>
    <property type="match status" value="1"/>
</dbReference>
<sequence>MVSSLLSAQAWRSKYWTQAAYQRAFSTKRTAVVVGATSGIGEACSHRLAEQGFCVVAVGRDRPGRAEQVVQALQEKSSNAMAELKVQGDIPQHEFFACDAFSLKNVYETGQRIQERHPKIDALVLSQGMATTQGFTPTAEGNDEKMTLHYYSRMCFIQSLLPALQKSDMPAVVVSVLSGGVHSPYKDYKTHPGLKSNYSMANAANAAGYYNDLGLDQMALKYTPLKFVHACPGFVNTNWGSEFHPILRGMVRLLQPFGRKPADCADYLMGSTVLAADAGDFPPSSGVAIVGQNGEKLDVTAEHTEDARTHVWKHSVEVLKEAGVPIEE</sequence>
<keyword evidence="1" id="KW-0560">Oxidoreductase</keyword>
<evidence type="ECO:0000256" key="1">
    <source>
        <dbReference type="ARBA" id="ARBA00023002"/>
    </source>
</evidence>
<dbReference type="InterPro" id="IPR052228">
    <property type="entry name" value="Sec_Metab_Biosynth_Oxidored"/>
</dbReference>
<gene>
    <name evidence="2" type="ORF">SEMRO_1125_G244000.1</name>
</gene>
<keyword evidence="3" id="KW-1185">Reference proteome</keyword>
<name>A0A9N8EFN9_9STRA</name>
<dbReference type="Gene3D" id="3.40.50.720">
    <property type="entry name" value="NAD(P)-binding Rossmann-like Domain"/>
    <property type="match status" value="1"/>
</dbReference>